<feature type="domain" description="O-antigen ligase-related" evidence="6">
    <location>
        <begin position="193"/>
        <end position="359"/>
    </location>
</feature>
<dbReference type="InterPro" id="IPR007016">
    <property type="entry name" value="O-antigen_ligase-rel_domated"/>
</dbReference>
<dbReference type="Pfam" id="PF04932">
    <property type="entry name" value="Wzy_C"/>
    <property type="match status" value="1"/>
</dbReference>
<keyword evidence="4 5" id="KW-0472">Membrane</keyword>
<feature type="transmembrane region" description="Helical" evidence="5">
    <location>
        <begin position="183"/>
        <end position="200"/>
    </location>
</feature>
<proteinExistence type="predicted"/>
<evidence type="ECO:0000256" key="4">
    <source>
        <dbReference type="ARBA" id="ARBA00023136"/>
    </source>
</evidence>
<feature type="transmembrane region" description="Helical" evidence="5">
    <location>
        <begin position="159"/>
        <end position="176"/>
    </location>
</feature>
<dbReference type="InterPro" id="IPR051533">
    <property type="entry name" value="WaaL-like"/>
</dbReference>
<feature type="transmembrane region" description="Helical" evidence="5">
    <location>
        <begin position="117"/>
        <end position="139"/>
    </location>
</feature>
<dbReference type="PANTHER" id="PTHR37422">
    <property type="entry name" value="TEICHURONIC ACID BIOSYNTHESIS PROTEIN TUAE"/>
    <property type="match status" value="1"/>
</dbReference>
<feature type="transmembrane region" description="Helical" evidence="5">
    <location>
        <begin position="94"/>
        <end position="110"/>
    </location>
</feature>
<dbReference type="InterPro" id="IPR011990">
    <property type="entry name" value="TPR-like_helical_dom_sf"/>
</dbReference>
<dbReference type="PANTHER" id="PTHR37422:SF13">
    <property type="entry name" value="LIPOPOLYSACCHARIDE BIOSYNTHESIS PROTEIN PA4999-RELATED"/>
    <property type="match status" value="1"/>
</dbReference>
<feature type="transmembrane region" description="Helical" evidence="5">
    <location>
        <begin position="236"/>
        <end position="255"/>
    </location>
</feature>
<keyword evidence="2 5" id="KW-0812">Transmembrane</keyword>
<feature type="transmembrane region" description="Helical" evidence="5">
    <location>
        <begin position="33"/>
        <end position="54"/>
    </location>
</feature>
<dbReference type="Gene3D" id="1.25.40.10">
    <property type="entry name" value="Tetratricopeptide repeat domain"/>
    <property type="match status" value="1"/>
</dbReference>
<evidence type="ECO:0000256" key="5">
    <source>
        <dbReference type="SAM" id="Phobius"/>
    </source>
</evidence>
<evidence type="ECO:0000256" key="3">
    <source>
        <dbReference type="ARBA" id="ARBA00022989"/>
    </source>
</evidence>
<evidence type="ECO:0000313" key="7">
    <source>
        <dbReference type="EMBL" id="BCO26918.1"/>
    </source>
</evidence>
<gene>
    <name evidence="7" type="ORF">MIZ03_1804</name>
</gene>
<dbReference type="Proteomes" id="UP000824366">
    <property type="component" value="Chromosome"/>
</dbReference>
<name>A0ABM7ML17_9BURK</name>
<feature type="transmembrane region" description="Helical" evidence="5">
    <location>
        <begin position="387"/>
        <end position="404"/>
    </location>
</feature>
<evidence type="ECO:0000256" key="1">
    <source>
        <dbReference type="ARBA" id="ARBA00004141"/>
    </source>
</evidence>
<accession>A0ABM7ML17</accession>
<organism evidence="7 8">
    <name type="scientific">Rhodoferax lithotrophicus</name>
    <dbReference type="NCBI Taxonomy" id="2798804"/>
    <lineage>
        <taxon>Bacteria</taxon>
        <taxon>Pseudomonadati</taxon>
        <taxon>Pseudomonadota</taxon>
        <taxon>Betaproteobacteria</taxon>
        <taxon>Burkholderiales</taxon>
        <taxon>Comamonadaceae</taxon>
        <taxon>Rhodoferax</taxon>
    </lineage>
</organism>
<feature type="transmembrane region" description="Helical" evidence="5">
    <location>
        <begin position="66"/>
        <end position="88"/>
    </location>
</feature>
<keyword evidence="3 5" id="KW-1133">Transmembrane helix</keyword>
<sequence>MNVKPNMTVILLALMMVLVPAVGVPHEELLQDTLKSMVVSFFALAAAIAFFWPYRLNGFRFRLHWIQLLPTGLLIYALGSMAWSHTYLAAVESVRWFVFSLILFLGLNSLTLKRINWLAWGIHIGAVLASLWATWQFWFDWPYFAQGPAPASSFLNRNFLAEFLVCTLPYSVLLLTRLQDKTSVMLLTFSLGWNIVALMMTGTRSALIGLVILLILLPAITLLYRRQCVSSGWKTPHFAGFIAVLAITVLGLGSLPTAHHQLVKEFGSVNAIERAFSRTMSIAQTQEYSSGSIAVRLQLWRATAQMIAAHPIAGVGAGAWEVQIPLYQDHDTQKETDFYAHSEFLQLLAEYGLMGWFFIALLLLYLCRSALKTWTDQSTQGQREAPLRAFTLASLLVLMVVSGSEFPWRMASTGAMFALSLAVLAASDARLGTSYQPWIHCKSTHVITALCLTAVCIGQAIYIAQQAIECESKLVRASKLALSIAASGTSQDPRWNAPKTQMLELLQQGIAINPHYRKLTPLAADAMLTWGDWKNATWVWESVLASRPYIVGMLANAARGHIQAKEFDLAQDRLNRALQIQPEAASLASVQIMLWSRSGHIAQAMQQAQSLLDSGFLDYDLLQSAYYLGTRHQNPALAIQALKLGIQTWPHRAVDGWLKLGHIYASAQVQDETQALQAYQEAINACSPEFRSSVLAMITPNYRARISLP</sequence>
<protein>
    <recommendedName>
        <fullName evidence="6">O-antigen ligase-related domain-containing protein</fullName>
    </recommendedName>
</protein>
<feature type="transmembrane region" description="Helical" evidence="5">
    <location>
        <begin position="206"/>
        <end position="224"/>
    </location>
</feature>
<dbReference type="EMBL" id="AP024238">
    <property type="protein sequence ID" value="BCO26918.1"/>
    <property type="molecule type" value="Genomic_DNA"/>
</dbReference>
<comment type="subcellular location">
    <subcellularLocation>
        <location evidence="1">Membrane</location>
        <topology evidence="1">Multi-pass membrane protein</topology>
    </subcellularLocation>
</comment>
<dbReference type="SUPFAM" id="SSF48452">
    <property type="entry name" value="TPR-like"/>
    <property type="match status" value="1"/>
</dbReference>
<reference evidence="7 8" key="1">
    <citation type="journal article" date="2021" name="Microbiol. Spectr.">
        <title>A Single Bacterium Capable of Oxidation and Reduction of Iron at Circumneutral pH.</title>
        <authorList>
            <person name="Kato S."/>
            <person name="Ohkuma M."/>
        </authorList>
    </citation>
    <scope>NUCLEOTIDE SEQUENCE [LARGE SCALE GENOMIC DNA]</scope>
    <source>
        <strain evidence="7 8">MIZ03</strain>
    </source>
</reference>
<evidence type="ECO:0000313" key="8">
    <source>
        <dbReference type="Proteomes" id="UP000824366"/>
    </source>
</evidence>
<evidence type="ECO:0000256" key="2">
    <source>
        <dbReference type="ARBA" id="ARBA00022692"/>
    </source>
</evidence>
<evidence type="ECO:0000259" key="6">
    <source>
        <dbReference type="Pfam" id="PF04932"/>
    </source>
</evidence>
<keyword evidence="8" id="KW-1185">Reference proteome</keyword>
<feature type="transmembrane region" description="Helical" evidence="5">
    <location>
        <begin position="344"/>
        <end position="366"/>
    </location>
</feature>